<comment type="caution">
    <text evidence="1">The sequence shown here is derived from an EMBL/GenBank/DDBJ whole genome shotgun (WGS) entry which is preliminary data.</text>
</comment>
<protein>
    <submittedName>
        <fullName evidence="1">Uncharacterized protein</fullName>
    </submittedName>
</protein>
<gene>
    <name evidence="1" type="ORF">INT47_013162</name>
</gene>
<dbReference type="AlphaFoldDB" id="A0A8H7QUH1"/>
<dbReference type="EMBL" id="JAEPRD010000102">
    <property type="protein sequence ID" value="KAG2198978.1"/>
    <property type="molecule type" value="Genomic_DNA"/>
</dbReference>
<keyword evidence="2" id="KW-1185">Reference proteome</keyword>
<reference evidence="1" key="1">
    <citation type="submission" date="2020-12" db="EMBL/GenBank/DDBJ databases">
        <title>Metabolic potential, ecology and presence of endohyphal bacteria is reflected in genomic diversity of Mucoromycotina.</title>
        <authorList>
            <person name="Muszewska A."/>
            <person name="Okrasinska A."/>
            <person name="Steczkiewicz K."/>
            <person name="Drgas O."/>
            <person name="Orlowska M."/>
            <person name="Perlinska-Lenart U."/>
            <person name="Aleksandrzak-Piekarczyk T."/>
            <person name="Szatraj K."/>
            <person name="Zielenkiewicz U."/>
            <person name="Pilsyk S."/>
            <person name="Malc E."/>
            <person name="Mieczkowski P."/>
            <person name="Kruszewska J.S."/>
            <person name="Biernat P."/>
            <person name="Pawlowska J."/>
        </authorList>
    </citation>
    <scope>NUCLEOTIDE SEQUENCE</scope>
    <source>
        <strain evidence="1">WA0000017839</strain>
    </source>
</reference>
<sequence length="88" mass="10486">MKVSRKRVLDCLDRILARINEPQKKPTGSVISNNDKDFLTKDWQFVDDHGLLNWEIIFKLGKAKERFGSYTKWTSTKSAYYRFQKQKE</sequence>
<proteinExistence type="predicted"/>
<organism evidence="1 2">
    <name type="scientific">Mucor saturninus</name>
    <dbReference type="NCBI Taxonomy" id="64648"/>
    <lineage>
        <taxon>Eukaryota</taxon>
        <taxon>Fungi</taxon>
        <taxon>Fungi incertae sedis</taxon>
        <taxon>Mucoromycota</taxon>
        <taxon>Mucoromycotina</taxon>
        <taxon>Mucoromycetes</taxon>
        <taxon>Mucorales</taxon>
        <taxon>Mucorineae</taxon>
        <taxon>Mucoraceae</taxon>
        <taxon>Mucor</taxon>
    </lineage>
</organism>
<evidence type="ECO:0000313" key="2">
    <source>
        <dbReference type="Proteomes" id="UP000603453"/>
    </source>
</evidence>
<name>A0A8H7QUH1_9FUNG</name>
<accession>A0A8H7QUH1</accession>
<dbReference type="OrthoDB" id="2288457at2759"/>
<evidence type="ECO:0000313" key="1">
    <source>
        <dbReference type="EMBL" id="KAG2198978.1"/>
    </source>
</evidence>
<dbReference type="Proteomes" id="UP000603453">
    <property type="component" value="Unassembled WGS sequence"/>
</dbReference>